<accession>A0A506U9X0</accession>
<dbReference type="AlphaFoldDB" id="A0A506U9X0"/>
<dbReference type="InterPro" id="IPR011990">
    <property type="entry name" value="TPR-like_helical_dom_sf"/>
</dbReference>
<dbReference type="PROSITE" id="PS50005">
    <property type="entry name" value="TPR"/>
    <property type="match status" value="1"/>
</dbReference>
<comment type="caution">
    <text evidence="2">The sequence shown here is derived from an EMBL/GenBank/DDBJ whole genome shotgun (WGS) entry which is preliminary data.</text>
</comment>
<feature type="repeat" description="TPR" evidence="1">
    <location>
        <begin position="54"/>
        <end position="87"/>
    </location>
</feature>
<dbReference type="Gene3D" id="1.25.40.10">
    <property type="entry name" value="Tetratricopeptide repeat domain"/>
    <property type="match status" value="1"/>
</dbReference>
<proteinExistence type="predicted"/>
<dbReference type="SUPFAM" id="SSF48452">
    <property type="entry name" value="TPR-like"/>
    <property type="match status" value="1"/>
</dbReference>
<dbReference type="RefSeq" id="WP_141149468.1">
    <property type="nucleotide sequence ID" value="NZ_VHLG01000008.1"/>
</dbReference>
<dbReference type="OrthoDB" id="7278101at2"/>
<dbReference type="Proteomes" id="UP000318801">
    <property type="component" value="Unassembled WGS sequence"/>
</dbReference>
<reference evidence="2 3" key="1">
    <citation type="submission" date="2019-06" db="EMBL/GenBank/DDBJ databases">
        <authorList>
            <person name="Li M."/>
        </authorList>
    </citation>
    <scope>NUCLEOTIDE SEQUENCE [LARGE SCALE GENOMIC DNA]</scope>
    <source>
        <strain evidence="2 3">BGMRC2036</strain>
    </source>
</reference>
<keyword evidence="3" id="KW-1185">Reference proteome</keyword>
<sequence length="423" mass="48230">MVIALASRECGAQDGVQHRLERLWGETRRAEATGDFEAALTCALEARHLAPENPAVWHSAGYFYLRLGRWQNAAECGFGAIALSPDDFIGYDTLAHAYGELGQREKVACYGRKALELRDMRFSIPVDFDPEKAALPPPPSPETRRHNIIAFSLFGDAPRYCEVALMNAEAVDRVYPGWICRFHVDRSVPKHYVERLKALGAEVVGIDAALARWAGPMWRFAAYDMPDVHRVIFRDADSLITEREARIVGEWVESGKRFHHIRDWYTHTELLHAGLWGVVGGALPAMVGLVSRFRRLNPEPNHFSDQHFLREHVWPYAKKSLYMHDSWFGFGDSQPIDAGKWMGDHIGANISHGGFAIKVQLPDGARAHWALQEKADRSDEWRTVFSYSTIVRKGEVRDHLPSPYLERIERDMRIQPLHYELPR</sequence>
<gene>
    <name evidence="2" type="ORF">FJU08_13130</name>
</gene>
<dbReference type="InterPro" id="IPR019734">
    <property type="entry name" value="TPR_rpt"/>
</dbReference>
<name>A0A506U9X0_9HYPH</name>
<protein>
    <submittedName>
        <fullName evidence="2">Tetratricopeptide repeat protein</fullName>
    </submittedName>
</protein>
<organism evidence="2 3">
    <name type="scientific">Martelella alba</name>
    <dbReference type="NCBI Taxonomy" id="2590451"/>
    <lineage>
        <taxon>Bacteria</taxon>
        <taxon>Pseudomonadati</taxon>
        <taxon>Pseudomonadota</taxon>
        <taxon>Alphaproteobacteria</taxon>
        <taxon>Hyphomicrobiales</taxon>
        <taxon>Aurantimonadaceae</taxon>
        <taxon>Martelella</taxon>
    </lineage>
</organism>
<dbReference type="EMBL" id="VHLG01000008">
    <property type="protein sequence ID" value="TPW29745.1"/>
    <property type="molecule type" value="Genomic_DNA"/>
</dbReference>
<evidence type="ECO:0000313" key="2">
    <source>
        <dbReference type="EMBL" id="TPW29745.1"/>
    </source>
</evidence>
<evidence type="ECO:0000313" key="3">
    <source>
        <dbReference type="Proteomes" id="UP000318801"/>
    </source>
</evidence>
<evidence type="ECO:0000256" key="1">
    <source>
        <dbReference type="PROSITE-ProRule" id="PRU00339"/>
    </source>
</evidence>
<keyword evidence="1" id="KW-0802">TPR repeat</keyword>